<evidence type="ECO:0000313" key="2">
    <source>
        <dbReference type="Proteomes" id="UP001556118"/>
    </source>
</evidence>
<evidence type="ECO:0000313" key="1">
    <source>
        <dbReference type="EMBL" id="MEW9853879.1"/>
    </source>
</evidence>
<keyword evidence="2" id="KW-1185">Reference proteome</keyword>
<dbReference type="InterPro" id="IPR014710">
    <property type="entry name" value="RmlC-like_jellyroll"/>
</dbReference>
<dbReference type="RefSeq" id="WP_367768378.1">
    <property type="nucleotide sequence ID" value="NZ_JBFNXR010000017.1"/>
</dbReference>
<reference evidence="1 2" key="1">
    <citation type="submission" date="2024-06" db="EMBL/GenBank/DDBJ databases">
        <title>Novosphingobium rhizovicinus M1R2S20.</title>
        <authorList>
            <person name="Sun J.-Q."/>
        </authorList>
    </citation>
    <scope>NUCLEOTIDE SEQUENCE [LARGE SCALE GENOMIC DNA]</scope>
    <source>
        <strain evidence="1 2">M1R2S20</strain>
    </source>
</reference>
<sequence>MNDDDSAARFTIFRREDSPSLAEAGLMSFEPFKDSILPILDQVQEAGVFAGEDARVLFAIPGFSLVHVWFKPGYPLPLHSHDADCLYYIIAGSIRMGSQDLGPRTGFFVPANVPYAYTPGPDGVELLEFRHSVSFNFMNHANGLAFWQKALETVKAAQPTWDKAQMPALQPEG</sequence>
<gene>
    <name evidence="1" type="ORF">ABUH87_01610</name>
</gene>
<dbReference type="InterPro" id="IPR011051">
    <property type="entry name" value="RmlC_Cupin_sf"/>
</dbReference>
<protein>
    <submittedName>
        <fullName evidence="1">Cupin domain-containing protein</fullName>
    </submittedName>
</protein>
<organism evidence="1 2">
    <name type="scientific">Novosphingobium rhizovicinum</name>
    <dbReference type="NCBI Taxonomy" id="3228928"/>
    <lineage>
        <taxon>Bacteria</taxon>
        <taxon>Pseudomonadati</taxon>
        <taxon>Pseudomonadota</taxon>
        <taxon>Alphaproteobacteria</taxon>
        <taxon>Sphingomonadales</taxon>
        <taxon>Sphingomonadaceae</taxon>
        <taxon>Novosphingobium</taxon>
    </lineage>
</organism>
<proteinExistence type="predicted"/>
<dbReference type="Proteomes" id="UP001556118">
    <property type="component" value="Unassembled WGS sequence"/>
</dbReference>
<dbReference type="SUPFAM" id="SSF51182">
    <property type="entry name" value="RmlC-like cupins"/>
    <property type="match status" value="1"/>
</dbReference>
<comment type="caution">
    <text evidence="1">The sequence shown here is derived from an EMBL/GenBank/DDBJ whole genome shotgun (WGS) entry which is preliminary data.</text>
</comment>
<dbReference type="EMBL" id="JBFNXR010000017">
    <property type="protein sequence ID" value="MEW9853879.1"/>
    <property type="molecule type" value="Genomic_DNA"/>
</dbReference>
<accession>A0ABV3R6Z7</accession>
<name>A0ABV3R6Z7_9SPHN</name>
<dbReference type="Gene3D" id="2.60.120.10">
    <property type="entry name" value="Jelly Rolls"/>
    <property type="match status" value="1"/>
</dbReference>